<dbReference type="PANTHER" id="PTHR38464">
    <property type="entry name" value="L-ARABINOSE ISOMERASE"/>
    <property type="match status" value="1"/>
</dbReference>
<keyword evidence="2" id="KW-0054">Arabinose catabolism</keyword>
<reference evidence="9 10" key="1">
    <citation type="submission" date="2016-02" db="EMBL/GenBank/DDBJ databases">
        <title>Draft genome sequence of hydrocarbon degrading Staphylococcus saprophyticus Strain CNV2, isolated from crude-oil contaminated soil from Noonmati Oil Refinery, Guwahati, Assam, India.</title>
        <authorList>
            <person name="Mukherjee A."/>
            <person name="Chettri B."/>
            <person name="Langpoklakpam J."/>
            <person name="Singh A.K."/>
            <person name="Chattopadhyay D.J."/>
        </authorList>
    </citation>
    <scope>NUCLEOTIDE SEQUENCE [LARGE SCALE GENOMIC DNA]</scope>
    <source>
        <strain evidence="9 10">CNV2</strain>
    </source>
</reference>
<dbReference type="RefSeq" id="WP_061853996.1">
    <property type="nucleotide sequence ID" value="NZ_LUGM01000002.1"/>
</dbReference>
<evidence type="ECO:0000313" key="10">
    <source>
        <dbReference type="Proteomes" id="UP000075418"/>
    </source>
</evidence>
<evidence type="ECO:0000259" key="7">
    <source>
        <dbReference type="Pfam" id="PF11762"/>
    </source>
</evidence>
<dbReference type="GO" id="GO:0005829">
    <property type="term" value="C:cytosol"/>
    <property type="evidence" value="ECO:0007669"/>
    <property type="project" value="TreeGrafter"/>
</dbReference>
<feature type="domain" description="L-arabinose isomerase central" evidence="8">
    <location>
        <begin position="176"/>
        <end position="322"/>
    </location>
</feature>
<organism evidence="9 10">
    <name type="scientific">Staphylococcus kloosii</name>
    <dbReference type="NCBI Taxonomy" id="29384"/>
    <lineage>
        <taxon>Bacteria</taxon>
        <taxon>Bacillati</taxon>
        <taxon>Bacillota</taxon>
        <taxon>Bacilli</taxon>
        <taxon>Bacillales</taxon>
        <taxon>Staphylococcaceae</taxon>
        <taxon>Staphylococcus</taxon>
    </lineage>
</organism>
<name>A0A151A3B8_9STAP</name>
<keyword evidence="3" id="KW-0464">Manganese</keyword>
<dbReference type="AlphaFoldDB" id="A0A151A3B8"/>
<evidence type="ECO:0000256" key="5">
    <source>
        <dbReference type="ARBA" id="ARBA00023277"/>
    </source>
</evidence>
<dbReference type="SUPFAM" id="SSF50443">
    <property type="entry name" value="FucI/AraA C-terminal domain-like"/>
    <property type="match status" value="1"/>
</dbReference>
<dbReference type="Pfam" id="PF11762">
    <property type="entry name" value="Arabinose_Iso_C"/>
    <property type="match status" value="1"/>
</dbReference>
<evidence type="ECO:0000256" key="1">
    <source>
        <dbReference type="ARBA" id="ARBA00022723"/>
    </source>
</evidence>
<dbReference type="GO" id="GO:0008733">
    <property type="term" value="F:L-arabinose isomerase activity"/>
    <property type="evidence" value="ECO:0007669"/>
    <property type="project" value="InterPro"/>
</dbReference>
<dbReference type="PIRSF" id="PIRSF001478">
    <property type="entry name" value="L-ara_isomerase"/>
    <property type="match status" value="1"/>
</dbReference>
<evidence type="ECO:0000256" key="4">
    <source>
        <dbReference type="ARBA" id="ARBA00023235"/>
    </source>
</evidence>
<dbReference type="EMBL" id="LUGM01000002">
    <property type="protein sequence ID" value="KYH13765.1"/>
    <property type="molecule type" value="Genomic_DNA"/>
</dbReference>
<gene>
    <name evidence="9" type="ORF">A0131_02955</name>
</gene>
<dbReference type="InterPro" id="IPR004216">
    <property type="entry name" value="Fuc/Ara_isomerase_C"/>
</dbReference>
<dbReference type="InterPro" id="IPR003762">
    <property type="entry name" value="Lara_isomerase"/>
</dbReference>
<sequence length="473" mass="54361">MKKSKIFWFVVGSQELYGDEALAQVKHNAEKIVETLNNTDELDFEIKLQEKLAISADVIKNIMKEANYRDDVVGVITWMHTFSPAKTWIRGTQLLQKPLLHLATQFNKEIPWSDIDMDYMNLHQSAHGDREYGFINRRLNKNNEVVFGHWQDTAVQQRINEWMHVANTYYESFDLKVARFGDNMRNVAVTEGDKIEAQIKFGWTVDYFGIGDLVEYVNKVSEKEVNELFENYKETYDFDYRDYSKEEFEKSVIEQIKYEIAIKQFLDDGGYTAFTTNFEDLHGMKQLPGLAVQRLNEQGYGFAGEGDWKTAALDRLLKITTQNKATGFIEDYTYNMREAYTHVLGSHMLEVDPTLASTKPKIVVNPLGIGGKDDPARLVFDGKQGEGVMVTMIDLGTHYKFIVNEINAKAVDEEAPNLPVARILWDVKPSFEQGIRRWIEAGGGHHSVLSLELTIPQITSLFKLFNAEYELIQ</sequence>
<comment type="caution">
    <text evidence="9">The sequence shown here is derived from an EMBL/GenBank/DDBJ whole genome shotgun (WGS) entry which is preliminary data.</text>
</comment>
<evidence type="ECO:0000256" key="2">
    <source>
        <dbReference type="ARBA" id="ARBA00022935"/>
    </source>
</evidence>
<dbReference type="PANTHER" id="PTHR38464:SF1">
    <property type="entry name" value="L-ARABINOSE ISOMERASE"/>
    <property type="match status" value="1"/>
</dbReference>
<evidence type="ECO:0000313" key="9">
    <source>
        <dbReference type="EMBL" id="KYH13765.1"/>
    </source>
</evidence>
<proteinExistence type="predicted"/>
<dbReference type="InterPro" id="IPR038583">
    <property type="entry name" value="AraA_N_sf"/>
</dbReference>
<dbReference type="GO" id="GO:0019569">
    <property type="term" value="P:L-arabinose catabolic process to D-xylulose 5-phosphate"/>
    <property type="evidence" value="ECO:0007669"/>
    <property type="project" value="TreeGrafter"/>
</dbReference>
<dbReference type="Pfam" id="PF02610">
    <property type="entry name" value="AraA_N"/>
    <property type="match status" value="1"/>
</dbReference>
<evidence type="ECO:0000259" key="6">
    <source>
        <dbReference type="Pfam" id="PF02610"/>
    </source>
</evidence>
<dbReference type="GO" id="GO:0046872">
    <property type="term" value="F:metal ion binding"/>
    <property type="evidence" value="ECO:0007669"/>
    <property type="project" value="UniProtKB-KW"/>
</dbReference>
<dbReference type="SUPFAM" id="SSF53743">
    <property type="entry name" value="FucI/AraA N-terminal and middle domains"/>
    <property type="match status" value="1"/>
</dbReference>
<dbReference type="InterPro" id="IPR024664">
    <property type="entry name" value="Ara_Isoase_C"/>
</dbReference>
<dbReference type="InterPro" id="IPR009015">
    <property type="entry name" value="Fucose_isomerase_N/cen_sf"/>
</dbReference>
<accession>A0A151A3B8</accession>
<keyword evidence="5" id="KW-0119">Carbohydrate metabolism</keyword>
<evidence type="ECO:0000256" key="3">
    <source>
        <dbReference type="ARBA" id="ARBA00023211"/>
    </source>
</evidence>
<feature type="domain" description="L-arabinose isomerase N-terminal" evidence="6">
    <location>
        <begin position="7"/>
        <end position="171"/>
    </location>
</feature>
<keyword evidence="4 9" id="KW-0413">Isomerase</keyword>
<evidence type="ECO:0000259" key="8">
    <source>
        <dbReference type="Pfam" id="PF24856"/>
    </source>
</evidence>
<feature type="domain" description="L-arabinose isomerase C-terminal" evidence="7">
    <location>
        <begin position="326"/>
        <end position="466"/>
    </location>
</feature>
<dbReference type="Gene3D" id="3.40.50.10940">
    <property type="match status" value="1"/>
</dbReference>
<dbReference type="Pfam" id="PF24856">
    <property type="entry name" value="AraA_central"/>
    <property type="match status" value="1"/>
</dbReference>
<keyword evidence="1" id="KW-0479">Metal-binding</keyword>
<dbReference type="Proteomes" id="UP000075418">
    <property type="component" value="Unassembled WGS sequence"/>
</dbReference>
<dbReference type="NCBIfam" id="NF002795">
    <property type="entry name" value="PRK02929.1"/>
    <property type="match status" value="1"/>
</dbReference>
<dbReference type="InterPro" id="IPR055390">
    <property type="entry name" value="AraA_central"/>
</dbReference>
<dbReference type="InterPro" id="IPR055389">
    <property type="entry name" value="AraA_N"/>
</dbReference>
<protein>
    <submittedName>
        <fullName evidence="9">L-arabinose isomerase</fullName>
    </submittedName>
</protein>